<keyword evidence="2" id="KW-0843">Virulence</keyword>
<dbReference type="PANTHER" id="PTHR47700:SF2">
    <property type="entry name" value="CHITINASE"/>
    <property type="match status" value="1"/>
</dbReference>
<evidence type="ECO:0000256" key="3">
    <source>
        <dbReference type="SAM" id="MobiDB-lite"/>
    </source>
</evidence>
<gene>
    <name evidence="4" type="ORF">N7493_000899</name>
</gene>
<keyword evidence="5" id="KW-1185">Reference proteome</keyword>
<organism evidence="4 5">
    <name type="scientific">Penicillium malachiteum</name>
    <dbReference type="NCBI Taxonomy" id="1324776"/>
    <lineage>
        <taxon>Eukaryota</taxon>
        <taxon>Fungi</taxon>
        <taxon>Dikarya</taxon>
        <taxon>Ascomycota</taxon>
        <taxon>Pezizomycotina</taxon>
        <taxon>Eurotiomycetes</taxon>
        <taxon>Eurotiomycetidae</taxon>
        <taxon>Eurotiales</taxon>
        <taxon>Aspergillaceae</taxon>
        <taxon>Penicillium</taxon>
    </lineage>
</organism>
<evidence type="ECO:0000256" key="2">
    <source>
        <dbReference type="ARBA" id="ARBA00023026"/>
    </source>
</evidence>
<protein>
    <submittedName>
        <fullName evidence="4">Uncharacterized protein</fullName>
    </submittedName>
</protein>
<feature type="region of interest" description="Disordered" evidence="3">
    <location>
        <begin position="278"/>
        <end position="304"/>
    </location>
</feature>
<dbReference type="AlphaFoldDB" id="A0AAD6N1F2"/>
<dbReference type="GO" id="GO:0008061">
    <property type="term" value="F:chitin binding"/>
    <property type="evidence" value="ECO:0007669"/>
    <property type="project" value="UniProtKB-KW"/>
</dbReference>
<keyword evidence="1" id="KW-0147">Chitin-binding</keyword>
<evidence type="ECO:0000256" key="1">
    <source>
        <dbReference type="ARBA" id="ARBA00022669"/>
    </source>
</evidence>
<feature type="compositionally biased region" description="Low complexity" evidence="3">
    <location>
        <begin position="278"/>
        <end position="291"/>
    </location>
</feature>
<reference evidence="4" key="2">
    <citation type="submission" date="2023-01" db="EMBL/GenBank/DDBJ databases">
        <authorList>
            <person name="Petersen C."/>
        </authorList>
    </citation>
    <scope>NUCLEOTIDE SEQUENCE</scope>
    <source>
        <strain evidence="4">IBT 17514</strain>
    </source>
</reference>
<accession>A0AAD6N1F2</accession>
<dbReference type="Proteomes" id="UP001215712">
    <property type="component" value="Unassembled WGS sequence"/>
</dbReference>
<dbReference type="PANTHER" id="PTHR47700">
    <property type="entry name" value="V CHITINASE, PUTATIVE (AFU_ORTHOLOGUE AFUA_6G13720)-RELATED"/>
    <property type="match status" value="1"/>
</dbReference>
<proteinExistence type="predicted"/>
<evidence type="ECO:0000313" key="4">
    <source>
        <dbReference type="EMBL" id="KAJ5741027.1"/>
    </source>
</evidence>
<dbReference type="InterPro" id="IPR053214">
    <property type="entry name" value="LysM12-like"/>
</dbReference>
<dbReference type="EMBL" id="JAQJAN010000001">
    <property type="protein sequence ID" value="KAJ5741027.1"/>
    <property type="molecule type" value="Genomic_DNA"/>
</dbReference>
<comment type="caution">
    <text evidence="4">The sequence shown here is derived from an EMBL/GenBank/DDBJ whole genome shotgun (WGS) entry which is preliminary data.</text>
</comment>
<name>A0AAD6N1F2_9EURO</name>
<sequence>MDPAKVSSSMSVYLAAHPIATHHATQTADTAGMVASILTGDFKPRLPASTQSRYPVSCCSSGLDSTDWSVYHSVNRLDLCNSSMFLNFNLFNKLNNSKTHISIAACTADFDSSSSTTANSQNATCFPGSVNQSTTTPLELASSGSKSSTGVSDVVDALNQLQSFFSIAQPGCSNAIQIAYSGQAAVGVFVGSGLYSQGVIPSVLDKLTTQFETHGAIAEETLIQTCSDSTSRYSLGVFASAEGDLVSVQKAIQSWNNGSCVSSMDESTQKWQTLSFSVPSSNKNSSSVSKSTYLAERAGLPGQK</sequence>
<reference evidence="4" key="1">
    <citation type="journal article" date="2023" name="IMA Fungus">
        <title>Comparative genomic study of the Penicillium genus elucidates a diverse pangenome and 15 lateral gene transfer events.</title>
        <authorList>
            <person name="Petersen C."/>
            <person name="Sorensen T."/>
            <person name="Nielsen M.R."/>
            <person name="Sondergaard T.E."/>
            <person name="Sorensen J.L."/>
            <person name="Fitzpatrick D.A."/>
            <person name="Frisvad J.C."/>
            <person name="Nielsen K.L."/>
        </authorList>
    </citation>
    <scope>NUCLEOTIDE SEQUENCE</scope>
    <source>
        <strain evidence="4">IBT 17514</strain>
    </source>
</reference>
<evidence type="ECO:0000313" key="5">
    <source>
        <dbReference type="Proteomes" id="UP001215712"/>
    </source>
</evidence>